<dbReference type="PANTHER" id="PTHR24260:SF136">
    <property type="entry name" value="GH08193P-RELATED"/>
    <property type="match status" value="1"/>
</dbReference>
<dbReference type="SUPFAM" id="SSF50934">
    <property type="entry name" value="Tachylectin-2"/>
    <property type="match status" value="1"/>
</dbReference>
<dbReference type="InterPro" id="IPR023294">
    <property type="entry name" value="Tachylectin2"/>
</dbReference>
<feature type="signal peptide" evidence="1">
    <location>
        <begin position="1"/>
        <end position="21"/>
    </location>
</feature>
<dbReference type="PANTHER" id="PTHR24260">
    <property type="match status" value="1"/>
</dbReference>
<sequence>MPLRRAHVGLTALLLTTGVAAGALTAPPAVALAGSPAADNAYAFTAKLDIGTGDAKRACSATLVYTDWLLTAASCFAADPASVPAGAPALPTTATVGRTDLTGTTGQVRQIVRLVPHPDQDLVLAELATPVTGVTPVALGTTAPAAGEALRGAGYGRTKDEWAPLRLHSGTFTVDSASASQVSVSGKDGAAVCAGDAGGPLFREVNGTPQLVAVNSRSWQGGCFGADPAETRTGALATRTDKLRNWIGVNAGPTCSTQGALYSTTTTGSLLRRNVDDPDGGTAAVPESSTIDTGWDQYGRMLAGPGATFYGIKSDGVYLSHRVSSTGTWDVHHQKISTDLGTYATAANHNKISVDRTGHIWYVDGGGDLRFQKYDRTAAAWDPQGNKKIDSGWAAYTHVFAADDGVVFGIDSATGHLVRSRYDFDSQRWIERQKTVSTSDWRATKEITSFGGDTIVRVNTGGDVRHYRYNESTGVFGTTWNKLIGSGTHWSGYTSVSGGPDVCRLRSDWTPDAPAVDADRTTGPDVLQTSAGELVYAATDADGRLLTGRQTDPADPGTLRWTTGAANEVLTGQPQLAEQPDGRIALSAQTPDSQTRWRRRAAADDTWGSWIGLAGSMAGHPVLGRTPAGVLAEFGVDAEGHPWYRQQQRANVDFMGWVRLTGDGFAGPLTAVTVRDGIQLFGTGTDGRLRTAAFADGTLGTWTTVGDSGVTGAPSVVVYPGHRLGVYARGADGAVLSAVQTEENAVFPATWTKVADLTAAGAPSAVVDPASGYTQVLARAEDGTIRGSREAVQGDFGTWQASTRIGTDVPASDPTAYSYTAGTTSAWAFAYRTESGEVRVTKGS</sequence>
<dbReference type="InterPro" id="IPR036813">
    <property type="entry name" value="Tachylectin2_sf"/>
</dbReference>
<name>A0A918G6J5_STRGD</name>
<protein>
    <recommendedName>
        <fullName evidence="2">Peptidase S1 domain-containing protein</fullName>
    </recommendedName>
</protein>
<dbReference type="EMBL" id="BMSL01000001">
    <property type="protein sequence ID" value="GGS19647.1"/>
    <property type="molecule type" value="Genomic_DNA"/>
</dbReference>
<dbReference type="Proteomes" id="UP000653493">
    <property type="component" value="Unassembled WGS sequence"/>
</dbReference>
<dbReference type="Pfam" id="PF14517">
    <property type="entry name" value="Tachylectin"/>
    <property type="match status" value="1"/>
</dbReference>
<gene>
    <name evidence="3" type="ORF">GCM10010238_04790</name>
</gene>
<dbReference type="AlphaFoldDB" id="A0A918G6J5"/>
<dbReference type="PRINTS" id="PR00722">
    <property type="entry name" value="CHYMOTRYPSIN"/>
</dbReference>
<evidence type="ECO:0000259" key="2">
    <source>
        <dbReference type="PROSITE" id="PS50240"/>
    </source>
</evidence>
<dbReference type="SMART" id="SM00020">
    <property type="entry name" value="Tryp_SPc"/>
    <property type="match status" value="1"/>
</dbReference>
<proteinExistence type="predicted"/>
<dbReference type="SUPFAM" id="SSF50494">
    <property type="entry name" value="Trypsin-like serine proteases"/>
    <property type="match status" value="1"/>
</dbReference>
<dbReference type="Gene3D" id="2.115.10.10">
    <property type="entry name" value="Tachylectin 2"/>
    <property type="match status" value="2"/>
</dbReference>
<dbReference type="GO" id="GO:0004252">
    <property type="term" value="F:serine-type endopeptidase activity"/>
    <property type="evidence" value="ECO:0007669"/>
    <property type="project" value="InterPro"/>
</dbReference>
<dbReference type="InterPro" id="IPR051333">
    <property type="entry name" value="CLIP_Serine_Protease"/>
</dbReference>
<dbReference type="PROSITE" id="PS50240">
    <property type="entry name" value="TRYPSIN_DOM"/>
    <property type="match status" value="1"/>
</dbReference>
<evidence type="ECO:0000256" key="1">
    <source>
        <dbReference type="SAM" id="SignalP"/>
    </source>
</evidence>
<dbReference type="InterPro" id="IPR001254">
    <property type="entry name" value="Trypsin_dom"/>
</dbReference>
<feature type="chain" id="PRO_5039248936" description="Peptidase S1 domain-containing protein" evidence="1">
    <location>
        <begin position="22"/>
        <end position="844"/>
    </location>
</feature>
<reference evidence="3" key="2">
    <citation type="submission" date="2020-09" db="EMBL/GenBank/DDBJ databases">
        <authorList>
            <person name="Sun Q."/>
            <person name="Ohkuma M."/>
        </authorList>
    </citation>
    <scope>NUCLEOTIDE SEQUENCE</scope>
    <source>
        <strain evidence="3">JCM 4234</strain>
    </source>
</reference>
<dbReference type="Pfam" id="PF00089">
    <property type="entry name" value="Trypsin"/>
    <property type="match status" value="1"/>
</dbReference>
<dbReference type="InterPro" id="IPR043504">
    <property type="entry name" value="Peptidase_S1_PA_chymotrypsin"/>
</dbReference>
<evidence type="ECO:0000313" key="4">
    <source>
        <dbReference type="Proteomes" id="UP000653493"/>
    </source>
</evidence>
<comment type="caution">
    <text evidence="3">The sequence shown here is derived from an EMBL/GenBank/DDBJ whole genome shotgun (WGS) entry which is preliminary data.</text>
</comment>
<accession>A0A918G6J5</accession>
<dbReference type="Pfam" id="PF26607">
    <property type="entry name" value="DUF8189"/>
    <property type="match status" value="1"/>
</dbReference>
<dbReference type="InterPro" id="IPR001314">
    <property type="entry name" value="Peptidase_S1A"/>
</dbReference>
<organism evidence="3 4">
    <name type="scientific">Streptomyces griseoviridis</name>
    <dbReference type="NCBI Taxonomy" id="45398"/>
    <lineage>
        <taxon>Bacteria</taxon>
        <taxon>Bacillati</taxon>
        <taxon>Actinomycetota</taxon>
        <taxon>Actinomycetes</taxon>
        <taxon>Kitasatosporales</taxon>
        <taxon>Streptomycetaceae</taxon>
        <taxon>Streptomyces</taxon>
    </lineage>
</organism>
<keyword evidence="1" id="KW-0732">Signal</keyword>
<keyword evidence="4" id="KW-1185">Reference proteome</keyword>
<feature type="domain" description="Peptidase S1" evidence="2">
    <location>
        <begin position="31"/>
        <end position="252"/>
    </location>
</feature>
<reference evidence="3" key="1">
    <citation type="journal article" date="2014" name="Int. J. Syst. Evol. Microbiol.">
        <title>Complete genome sequence of Corynebacterium casei LMG S-19264T (=DSM 44701T), isolated from a smear-ripened cheese.</title>
        <authorList>
            <consortium name="US DOE Joint Genome Institute (JGI-PGF)"/>
            <person name="Walter F."/>
            <person name="Albersmeier A."/>
            <person name="Kalinowski J."/>
            <person name="Ruckert C."/>
        </authorList>
    </citation>
    <scope>NUCLEOTIDE SEQUENCE</scope>
    <source>
        <strain evidence="3">JCM 4234</strain>
    </source>
</reference>
<dbReference type="InterPro" id="IPR058502">
    <property type="entry name" value="PLL-like_beta-prop"/>
</dbReference>
<dbReference type="SUPFAM" id="SSF89372">
    <property type="entry name" value="Fucose-specific lectin"/>
    <property type="match status" value="1"/>
</dbReference>
<evidence type="ECO:0000313" key="3">
    <source>
        <dbReference type="EMBL" id="GGS19647.1"/>
    </source>
</evidence>
<dbReference type="Gene3D" id="2.40.10.10">
    <property type="entry name" value="Trypsin-like serine proteases"/>
    <property type="match status" value="1"/>
</dbReference>
<dbReference type="GO" id="GO:0006508">
    <property type="term" value="P:proteolysis"/>
    <property type="evidence" value="ECO:0007669"/>
    <property type="project" value="InterPro"/>
</dbReference>
<dbReference type="InterPro" id="IPR009003">
    <property type="entry name" value="Peptidase_S1_PA"/>
</dbReference>